<dbReference type="GO" id="GO:0050660">
    <property type="term" value="F:flavin adenine dinucleotide binding"/>
    <property type="evidence" value="ECO:0007669"/>
    <property type="project" value="InterPro"/>
</dbReference>
<dbReference type="Pfam" id="PF02771">
    <property type="entry name" value="Acyl-CoA_dh_N"/>
    <property type="match status" value="1"/>
</dbReference>
<organism evidence="10 11">
    <name type="scientific">Amycolatopsis acidiphila</name>
    <dbReference type="NCBI Taxonomy" id="715473"/>
    <lineage>
        <taxon>Bacteria</taxon>
        <taxon>Bacillati</taxon>
        <taxon>Actinomycetota</taxon>
        <taxon>Actinomycetes</taxon>
        <taxon>Pseudonocardiales</taxon>
        <taxon>Pseudonocardiaceae</taxon>
        <taxon>Amycolatopsis</taxon>
    </lineage>
</organism>
<dbReference type="FunFam" id="1.10.540.10:FF:000002">
    <property type="entry name" value="Acyl-CoA dehydrogenase FadE19"/>
    <property type="match status" value="1"/>
</dbReference>
<dbReference type="OrthoDB" id="9770681at2"/>
<comment type="cofactor">
    <cofactor evidence="1 6">
        <name>FAD</name>
        <dbReference type="ChEBI" id="CHEBI:57692"/>
    </cofactor>
</comment>
<dbReference type="AlphaFoldDB" id="A0A558AA75"/>
<evidence type="ECO:0000256" key="3">
    <source>
        <dbReference type="ARBA" id="ARBA00022630"/>
    </source>
</evidence>
<evidence type="ECO:0000259" key="9">
    <source>
        <dbReference type="Pfam" id="PF02771"/>
    </source>
</evidence>
<dbReference type="InterPro" id="IPR006089">
    <property type="entry name" value="Acyl-CoA_DH_CS"/>
</dbReference>
<sequence>MPDIPFLSDCTPLTDQQRDLQRMVREFAADRVAPLVAEANANEKFPREVLLEMGKLGLLGGLVPEQHGGLGLDHLTYSIVIEEMARVDHIAAVYMSMPSSLVGAGLRRYGTDEQKERWLRPLAQGELFGAGGVTEPRSGSDVAGITTTYRADGDAFVVNGSKAWISNLDNADFLVTFATKDKALGRKGISAFVIPVDTPGVTLKPYHDKLGFRSISTGDVFLEDVRLPAGHLLGEEGQGFYIAMAAVESGRLAVASRAVGQAHSALEDTLSYAQDRVVFGQAIAEFQLTKAKIADMATGVVTARLLTHAAARLLDGGDRARVQLSMAKQYASDVMQRVATEAVQVHGAYGTSPEYRVSRIYRDAKVFQLVEGANEIHRLLIADYLLGNRK</sequence>
<comment type="caution">
    <text evidence="10">The sequence shown here is derived from an EMBL/GenBank/DDBJ whole genome shotgun (WGS) entry which is preliminary data.</text>
</comment>
<proteinExistence type="inferred from homology"/>
<keyword evidence="3 6" id="KW-0285">Flavoprotein</keyword>
<evidence type="ECO:0000256" key="2">
    <source>
        <dbReference type="ARBA" id="ARBA00009347"/>
    </source>
</evidence>
<evidence type="ECO:0000256" key="4">
    <source>
        <dbReference type="ARBA" id="ARBA00022827"/>
    </source>
</evidence>
<dbReference type="RefSeq" id="WP_144639985.1">
    <property type="nucleotide sequence ID" value="NZ_BNAX01000001.1"/>
</dbReference>
<keyword evidence="5 6" id="KW-0560">Oxidoreductase</keyword>
<dbReference type="Gene3D" id="1.10.540.10">
    <property type="entry name" value="Acyl-CoA dehydrogenase/oxidase, N-terminal domain"/>
    <property type="match status" value="1"/>
</dbReference>
<dbReference type="FunFam" id="2.40.110.10:FF:000002">
    <property type="entry name" value="Acyl-CoA dehydrogenase fadE12"/>
    <property type="match status" value="1"/>
</dbReference>
<dbReference type="PIRSF" id="PIRSF016578">
    <property type="entry name" value="HsaA"/>
    <property type="match status" value="1"/>
</dbReference>
<evidence type="ECO:0000313" key="10">
    <source>
        <dbReference type="EMBL" id="TVT21153.1"/>
    </source>
</evidence>
<comment type="similarity">
    <text evidence="2 6">Belongs to the acyl-CoA dehydrogenase family.</text>
</comment>
<evidence type="ECO:0000256" key="6">
    <source>
        <dbReference type="RuleBase" id="RU362125"/>
    </source>
</evidence>
<dbReference type="InterPro" id="IPR037069">
    <property type="entry name" value="AcylCoA_DH/ox_N_sf"/>
</dbReference>
<dbReference type="FunFam" id="1.20.140.10:FF:000001">
    <property type="entry name" value="Acyl-CoA dehydrogenase"/>
    <property type="match status" value="1"/>
</dbReference>
<gene>
    <name evidence="10" type="ORF">FNH06_18175</name>
</gene>
<evidence type="ECO:0000256" key="5">
    <source>
        <dbReference type="ARBA" id="ARBA00023002"/>
    </source>
</evidence>
<dbReference type="EMBL" id="VJZA01000029">
    <property type="protein sequence ID" value="TVT21153.1"/>
    <property type="molecule type" value="Genomic_DNA"/>
</dbReference>
<dbReference type="Proteomes" id="UP000318578">
    <property type="component" value="Unassembled WGS sequence"/>
</dbReference>
<feature type="domain" description="Acyl-CoA oxidase/dehydrogenase middle" evidence="8">
    <location>
        <begin position="132"/>
        <end position="225"/>
    </location>
</feature>
<keyword evidence="4 6" id="KW-0274">FAD</keyword>
<dbReference type="InterPro" id="IPR009075">
    <property type="entry name" value="AcylCo_DH/oxidase_C"/>
</dbReference>
<feature type="domain" description="Acyl-CoA dehydrogenase/oxidase N-terminal" evidence="9">
    <location>
        <begin position="14"/>
        <end position="126"/>
    </location>
</feature>
<dbReference type="InterPro" id="IPR036250">
    <property type="entry name" value="AcylCo_DH-like_C"/>
</dbReference>
<evidence type="ECO:0000259" key="8">
    <source>
        <dbReference type="Pfam" id="PF02770"/>
    </source>
</evidence>
<dbReference type="InterPro" id="IPR013786">
    <property type="entry name" value="AcylCoA_DH/ox_N"/>
</dbReference>
<dbReference type="PROSITE" id="PS00072">
    <property type="entry name" value="ACYL_COA_DH_1"/>
    <property type="match status" value="1"/>
</dbReference>
<dbReference type="SUPFAM" id="SSF56645">
    <property type="entry name" value="Acyl-CoA dehydrogenase NM domain-like"/>
    <property type="match status" value="1"/>
</dbReference>
<evidence type="ECO:0000313" key="11">
    <source>
        <dbReference type="Proteomes" id="UP000318578"/>
    </source>
</evidence>
<dbReference type="PANTHER" id="PTHR43884">
    <property type="entry name" value="ACYL-COA DEHYDROGENASE"/>
    <property type="match status" value="1"/>
</dbReference>
<dbReference type="GO" id="GO:0003995">
    <property type="term" value="F:acyl-CoA dehydrogenase activity"/>
    <property type="evidence" value="ECO:0007669"/>
    <property type="project" value="InterPro"/>
</dbReference>
<dbReference type="InterPro" id="IPR046373">
    <property type="entry name" value="Acyl-CoA_Oxase/DH_mid-dom_sf"/>
</dbReference>
<dbReference type="InterPro" id="IPR009100">
    <property type="entry name" value="AcylCoA_DH/oxidase_NM_dom_sf"/>
</dbReference>
<dbReference type="InterPro" id="IPR006091">
    <property type="entry name" value="Acyl-CoA_Oxase/DH_mid-dom"/>
</dbReference>
<dbReference type="Gene3D" id="1.20.140.10">
    <property type="entry name" value="Butyryl-CoA Dehydrogenase, subunit A, domain 3"/>
    <property type="match status" value="1"/>
</dbReference>
<protein>
    <submittedName>
        <fullName evidence="10">Acyl-CoA dehydrogenase</fullName>
    </submittedName>
</protein>
<dbReference type="Pfam" id="PF00441">
    <property type="entry name" value="Acyl-CoA_dh_1"/>
    <property type="match status" value="1"/>
</dbReference>
<feature type="domain" description="Acyl-CoA dehydrogenase/oxidase C-terminal" evidence="7">
    <location>
        <begin position="237"/>
        <end position="385"/>
    </location>
</feature>
<dbReference type="PANTHER" id="PTHR43884:SF12">
    <property type="entry name" value="ISOVALERYL-COA DEHYDROGENASE, MITOCHONDRIAL-RELATED"/>
    <property type="match status" value="1"/>
</dbReference>
<dbReference type="Gene3D" id="2.40.110.10">
    <property type="entry name" value="Butyryl-CoA Dehydrogenase, subunit A, domain 2"/>
    <property type="match status" value="1"/>
</dbReference>
<reference evidence="10 11" key="1">
    <citation type="submission" date="2019-07" db="EMBL/GenBank/DDBJ databases">
        <title>New species of Amycolatopsis and Streptomyces.</title>
        <authorList>
            <person name="Duangmal K."/>
            <person name="Teo W.F.A."/>
            <person name="Lipun K."/>
        </authorList>
    </citation>
    <scope>NUCLEOTIDE SEQUENCE [LARGE SCALE GENOMIC DNA]</scope>
    <source>
        <strain evidence="10 11">JCM 30562</strain>
    </source>
</reference>
<dbReference type="Pfam" id="PF02770">
    <property type="entry name" value="Acyl-CoA_dh_M"/>
    <property type="match status" value="1"/>
</dbReference>
<keyword evidence="11" id="KW-1185">Reference proteome</keyword>
<evidence type="ECO:0000256" key="1">
    <source>
        <dbReference type="ARBA" id="ARBA00001974"/>
    </source>
</evidence>
<dbReference type="SUPFAM" id="SSF47203">
    <property type="entry name" value="Acyl-CoA dehydrogenase C-terminal domain-like"/>
    <property type="match status" value="1"/>
</dbReference>
<name>A0A558AA75_9PSEU</name>
<accession>A0A558AA75</accession>
<evidence type="ECO:0000259" key="7">
    <source>
        <dbReference type="Pfam" id="PF00441"/>
    </source>
</evidence>